<dbReference type="InterPro" id="IPR003877">
    <property type="entry name" value="SPRY_dom"/>
</dbReference>
<gene>
    <name evidence="4" type="ORF">SeMB42_g00114</name>
</gene>
<accession>A0A507DUG8</accession>
<feature type="region of interest" description="Disordered" evidence="1">
    <location>
        <begin position="519"/>
        <end position="548"/>
    </location>
</feature>
<dbReference type="SUPFAM" id="SSF49899">
    <property type="entry name" value="Concanavalin A-like lectins/glucanases"/>
    <property type="match status" value="1"/>
</dbReference>
<feature type="domain" description="B30.2/SPRY" evidence="2">
    <location>
        <begin position="86"/>
        <end position="278"/>
    </location>
</feature>
<dbReference type="PROSITE" id="PS50897">
    <property type="entry name" value="CTLH"/>
    <property type="match status" value="1"/>
</dbReference>
<dbReference type="PROSITE" id="PS50188">
    <property type="entry name" value="B302_SPRY"/>
    <property type="match status" value="1"/>
</dbReference>
<dbReference type="EMBL" id="QEAN01000002">
    <property type="protein sequence ID" value="TPX54875.1"/>
    <property type="molecule type" value="Genomic_DNA"/>
</dbReference>
<reference evidence="4 5" key="1">
    <citation type="journal article" date="2019" name="Sci. Rep.">
        <title>Comparative genomics of chytrid fungi reveal insights into the obligate biotrophic and pathogenic lifestyle of Synchytrium endobioticum.</title>
        <authorList>
            <person name="van de Vossenberg B.T.L.H."/>
            <person name="Warris S."/>
            <person name="Nguyen H.D.T."/>
            <person name="van Gent-Pelzer M.P.E."/>
            <person name="Joly D.L."/>
            <person name="van de Geest H.C."/>
            <person name="Bonants P.J.M."/>
            <person name="Smith D.S."/>
            <person name="Levesque C.A."/>
            <person name="van der Lee T.A.J."/>
        </authorList>
    </citation>
    <scope>NUCLEOTIDE SEQUENCE [LARGE SCALE GENOMIC DNA]</scope>
    <source>
        <strain evidence="4 5">MB42</strain>
    </source>
</reference>
<evidence type="ECO:0000259" key="2">
    <source>
        <dbReference type="PROSITE" id="PS50188"/>
    </source>
</evidence>
<dbReference type="AlphaFoldDB" id="A0A507DUG8"/>
<evidence type="ECO:0000256" key="1">
    <source>
        <dbReference type="SAM" id="MobiDB-lite"/>
    </source>
</evidence>
<dbReference type="SMART" id="SM00757">
    <property type="entry name" value="CRA"/>
    <property type="match status" value="1"/>
</dbReference>
<dbReference type="InterPro" id="IPR006595">
    <property type="entry name" value="CTLH_C"/>
</dbReference>
<dbReference type="STRING" id="286115.A0A507DUG8"/>
<evidence type="ECO:0000259" key="3">
    <source>
        <dbReference type="PROSITE" id="PS50897"/>
    </source>
</evidence>
<feature type="region of interest" description="Disordered" evidence="1">
    <location>
        <begin position="50"/>
        <end position="75"/>
    </location>
</feature>
<dbReference type="Pfam" id="PF00622">
    <property type="entry name" value="SPRY"/>
    <property type="match status" value="1"/>
</dbReference>
<evidence type="ECO:0008006" key="6">
    <source>
        <dbReference type="Google" id="ProtNLM"/>
    </source>
</evidence>
<evidence type="ECO:0000313" key="4">
    <source>
        <dbReference type="EMBL" id="TPX54875.1"/>
    </source>
</evidence>
<dbReference type="InterPro" id="IPR013320">
    <property type="entry name" value="ConA-like_dom_sf"/>
</dbReference>
<dbReference type="InterPro" id="IPR035782">
    <property type="entry name" value="SPRY_RanBP9/10"/>
</dbReference>
<dbReference type="InterPro" id="IPR050618">
    <property type="entry name" value="Ubq-SigPath_Reg"/>
</dbReference>
<keyword evidence="5" id="KW-1185">Reference proteome</keyword>
<dbReference type="InterPro" id="IPR024964">
    <property type="entry name" value="CTLH/CRA"/>
</dbReference>
<sequence>MTDFRSNTFPLALTAALPAALIPTRQRFPPQMPSNAATTTGLNLQSASLLSSSNANGPMSNTTSRDPQKPTIVNRIRSRVPDYLLDSPVNTTSNDDIANPLYVLPTAWNSKDRNSMLELCRGSLRVSYMGSGKTDGDAAAVRSNYPMPPQCGIYYFEVEIINKGRDGYIGIGFCGSSVSTQRLPGWEPNSWGYHGDDGHSFACSGTGKTYGPTFTTGRITCDVIGCGVNFTNMTAFFTKNGVALGTAFTDLKGFPLYPTVGLRTPGEVVEANFGASKFKFGIEHFYKEEKSRLWSAMNGLPMPPVVVSSSPTTNATINQNSVQEKEKGASSKRAASIAPASPNDLILQYLIHHGFAETAQEFYASAYSGTQTATIPPSSTTLQPPVVQTESYIPIEHLCLEDHTHMLDRSRIRDAILSGKLDIATNMVSALFPKAWVVDREVGFRVRLRKFIEVVREALPPCSKADGRSSNCSQSNGTHNSNIMDSSVGDGSDDNVACGESMDVDDSILASSSSAATHTSDISVLENTKDQQQTASRPEIPRSTSGKWEDVLRLGQELQSEFGESGDENRIAALQEAYSLVAYPNLYQSPVAHLLDPAGRVPVANALNSAILASLNQPRVPALESMYRQAHVVTDLLVQAGNGAAAFIAVDKDCL</sequence>
<evidence type="ECO:0000313" key="5">
    <source>
        <dbReference type="Proteomes" id="UP000317494"/>
    </source>
</evidence>
<dbReference type="VEuPathDB" id="FungiDB:SeMB42_g00114"/>
<dbReference type="InterPro" id="IPR013144">
    <property type="entry name" value="CRA_dom"/>
</dbReference>
<protein>
    <recommendedName>
        <fullName evidence="6">B30.2/SPRY domain-containing protein</fullName>
    </recommendedName>
</protein>
<feature type="compositionally biased region" description="Polar residues" evidence="1">
    <location>
        <begin position="312"/>
        <end position="322"/>
    </location>
</feature>
<dbReference type="Pfam" id="PF10607">
    <property type="entry name" value="CTLH"/>
    <property type="match status" value="1"/>
</dbReference>
<dbReference type="InterPro" id="IPR001870">
    <property type="entry name" value="B30.2/SPRY"/>
</dbReference>
<dbReference type="PANTHER" id="PTHR12864">
    <property type="entry name" value="RAN BINDING PROTEIN 9-RELATED"/>
    <property type="match status" value="1"/>
</dbReference>
<feature type="compositionally biased region" description="Polar residues" evidence="1">
    <location>
        <begin position="468"/>
        <end position="484"/>
    </location>
</feature>
<proteinExistence type="predicted"/>
<comment type="caution">
    <text evidence="4">The sequence shown here is derived from an EMBL/GenBank/DDBJ whole genome shotgun (WGS) entry which is preliminary data.</text>
</comment>
<dbReference type="InterPro" id="IPR043136">
    <property type="entry name" value="B30.2/SPRY_sf"/>
</dbReference>
<name>A0A507DUG8_9FUNG</name>
<feature type="domain" description="CTLH" evidence="3">
    <location>
        <begin position="405"/>
        <end position="462"/>
    </location>
</feature>
<feature type="region of interest" description="Disordered" evidence="1">
    <location>
        <begin position="462"/>
        <end position="497"/>
    </location>
</feature>
<organism evidence="4 5">
    <name type="scientific">Synchytrium endobioticum</name>
    <dbReference type="NCBI Taxonomy" id="286115"/>
    <lineage>
        <taxon>Eukaryota</taxon>
        <taxon>Fungi</taxon>
        <taxon>Fungi incertae sedis</taxon>
        <taxon>Chytridiomycota</taxon>
        <taxon>Chytridiomycota incertae sedis</taxon>
        <taxon>Chytridiomycetes</taxon>
        <taxon>Synchytriales</taxon>
        <taxon>Synchytriaceae</taxon>
        <taxon>Synchytrium</taxon>
    </lineage>
</organism>
<dbReference type="Gene3D" id="2.60.120.920">
    <property type="match status" value="1"/>
</dbReference>
<dbReference type="SMART" id="SM00449">
    <property type="entry name" value="SPRY"/>
    <property type="match status" value="1"/>
</dbReference>
<feature type="region of interest" description="Disordered" evidence="1">
    <location>
        <begin position="310"/>
        <end position="334"/>
    </location>
</feature>
<dbReference type="Proteomes" id="UP000317494">
    <property type="component" value="Unassembled WGS sequence"/>
</dbReference>
<dbReference type="CDD" id="cd12909">
    <property type="entry name" value="SPRY_RanBP9_10"/>
    <property type="match status" value="1"/>
</dbReference>
<feature type="compositionally biased region" description="Polar residues" evidence="1">
    <location>
        <begin position="530"/>
        <end position="546"/>
    </location>
</feature>